<organism evidence="1">
    <name type="scientific">Edwardsiella ictaluri</name>
    <dbReference type="NCBI Taxonomy" id="67780"/>
    <lineage>
        <taxon>Bacteria</taxon>
        <taxon>Pseudomonadati</taxon>
        <taxon>Pseudomonadota</taxon>
        <taxon>Gammaproteobacteria</taxon>
        <taxon>Enterobacterales</taxon>
        <taxon>Hafniaceae</taxon>
        <taxon>Edwardsiella</taxon>
    </lineage>
</organism>
<name>Q6ITQ1_EDWIC</name>
<reference evidence="1" key="1">
    <citation type="submission" date="2004-05" db="EMBL/GenBank/DDBJ databases">
        <title>Identification of Virulence Factors Involved in the Pathogenesis of Edwardsiella ictaluri Using Signature Tagged Mutagenesis.</title>
        <authorList>
            <person name="Thune R.L."/>
            <person name="Fernandez D.H."/>
            <person name="Benoit J.L."/>
            <person name="Kelly-Smith M."/>
            <person name="Rogge M.L."/>
            <person name="Booth N.J."/>
            <person name="Bologna R.A."/>
        </authorList>
    </citation>
    <scope>NUCLEOTIDE SEQUENCE</scope>
</reference>
<dbReference type="InterPro" id="IPR018880">
    <property type="entry name" value="Phage_P4_Ash"/>
</dbReference>
<dbReference type="Pfam" id="PF10554">
    <property type="entry name" value="Phage_ASH"/>
    <property type="match status" value="1"/>
</dbReference>
<sequence>MQPCNHCLARPIARDRAHKFDTALASAPLARAGTAKNRLRDPMTGRYISRAAAKSAAGIGTPDITRAHNRAISGFFVCEARPHLRIMVGRAGASTDAPGSLVTGSSNPVRLTTPRLEPLAGELSQLTREDARSWQPNTVIPRIPVSSHLTPPALPHGFTVSTPWRSICRSSCLTVRTPCRLCVSLRYSAISQTISPPSSAISPPARNSPCNASTRGAPLAPAGFIVYPHRRRAPHA</sequence>
<accession>Q6ITQ1</accession>
<proteinExistence type="predicted"/>
<dbReference type="AlphaFoldDB" id="Q6ITQ1"/>
<protein>
    <submittedName>
        <fullName evidence="1">Uncharacterized protein</fullName>
    </submittedName>
</protein>
<dbReference type="EMBL" id="AY626367">
    <property type="protein sequence ID" value="AAT41668.1"/>
    <property type="molecule type" value="Genomic_DNA"/>
</dbReference>
<evidence type="ECO:0000313" key="1">
    <source>
        <dbReference type="EMBL" id="AAT41668.1"/>
    </source>
</evidence>